<dbReference type="InterPro" id="IPR011110">
    <property type="entry name" value="Reg_prop"/>
</dbReference>
<dbReference type="PANTHER" id="PTHR34220:SF7">
    <property type="entry name" value="SENSOR HISTIDINE KINASE YPDA"/>
    <property type="match status" value="1"/>
</dbReference>
<dbReference type="Proteomes" id="UP000093186">
    <property type="component" value="Unassembled WGS sequence"/>
</dbReference>
<proteinExistence type="predicted"/>
<evidence type="ECO:0000256" key="1">
    <source>
        <dbReference type="SAM" id="Phobius"/>
    </source>
</evidence>
<dbReference type="Pfam" id="PF07494">
    <property type="entry name" value="Reg_prop"/>
    <property type="match status" value="2"/>
</dbReference>
<dbReference type="InterPro" id="IPR036890">
    <property type="entry name" value="HATPase_C_sf"/>
</dbReference>
<dbReference type="Pfam" id="PF06580">
    <property type="entry name" value="His_kinase"/>
    <property type="match status" value="1"/>
</dbReference>
<feature type="transmembrane region" description="Helical" evidence="1">
    <location>
        <begin position="746"/>
        <end position="765"/>
    </location>
</feature>
<dbReference type="Gene3D" id="2.130.10.10">
    <property type="entry name" value="YVTN repeat-like/Quinoprotein amine dehydrogenase"/>
    <property type="match status" value="3"/>
</dbReference>
<dbReference type="PANTHER" id="PTHR34220">
    <property type="entry name" value="SENSOR HISTIDINE KINASE YPDA"/>
    <property type="match status" value="1"/>
</dbReference>
<dbReference type="SUPFAM" id="SSF55874">
    <property type="entry name" value="ATPase domain of HSP90 chaperone/DNA topoisomerase II/histidine kinase"/>
    <property type="match status" value="1"/>
</dbReference>
<reference evidence="3 4" key="1">
    <citation type="submission" date="2016-06" db="EMBL/GenBank/DDBJ databases">
        <title>Draft Genome Sequence of Tenacibaculum soleae UCD-KL19.</title>
        <authorList>
            <person name="Eisen J.A."/>
            <person name="Coil D.A."/>
            <person name="Lujan K.M."/>
        </authorList>
    </citation>
    <scope>NUCLEOTIDE SEQUENCE [LARGE SCALE GENOMIC DNA]</scope>
    <source>
        <strain evidence="3 4">UCD-KL19</strain>
    </source>
</reference>
<feature type="domain" description="Signal transduction histidine kinase internal region" evidence="2">
    <location>
        <begin position="790"/>
        <end position="869"/>
    </location>
</feature>
<keyword evidence="4" id="KW-1185">Reference proteome</keyword>
<keyword evidence="1" id="KW-1133">Transmembrane helix</keyword>
<dbReference type="InterPro" id="IPR015943">
    <property type="entry name" value="WD40/YVTN_repeat-like_dom_sf"/>
</dbReference>
<dbReference type="Gene3D" id="3.30.565.10">
    <property type="entry name" value="Histidine kinase-like ATPase, C-terminal domain"/>
    <property type="match status" value="1"/>
</dbReference>
<dbReference type="EMBL" id="MAKX01000024">
    <property type="protein sequence ID" value="OCK42254.1"/>
    <property type="molecule type" value="Genomic_DNA"/>
</dbReference>
<protein>
    <recommendedName>
        <fullName evidence="2">Signal transduction histidine kinase internal region domain-containing protein</fullName>
    </recommendedName>
</protein>
<evidence type="ECO:0000313" key="4">
    <source>
        <dbReference type="Proteomes" id="UP000093186"/>
    </source>
</evidence>
<gene>
    <name evidence="3" type="ORF">BA195_11560</name>
</gene>
<dbReference type="InterPro" id="IPR013783">
    <property type="entry name" value="Ig-like_fold"/>
</dbReference>
<keyword evidence="1" id="KW-0812">Transmembrane</keyword>
<sequence length="988" mass="114843">MCIRLAFTQTFPSKNITTLNGLPSNSIYSLKKDSRGILWVGTGAGVSKIENNKISNFYKEDGLAHNNCWAIEEDSNNNLWLGSYGGGLTFYNGNGFSVYNTNNGLVNNYVRKIFYHNQKVFIGTKNGLSVIDINSKEIKNVTDKADNSFQIMDFFSYKNEVYIQTYRSGLWKYDEVKNQLVFLHHNYDSVFSIFKNKNSILVSFDGFAHKNQSIKKFNILDYISGIKPNSEFGNSVFWDFIFDKNQNIYGVADGINYPTGGVFKIDNKSIVKENNTFNIKSTKQWCLEYDKNNNNLLIGTLDKGIYKVNLSKKVRFYNNIKNTIDIQTKENEAFFLTKKGLVIESKKNKFHISKLEFYSKFKAYYKNKKLLFNEGFSGHFQGNSFNDLELLSIKNYNNEIWINTTIGLYKLSNSNKLESYFPIYTNAFYFTSKYNAFFQRPYSQVYAIDNIGMNTKSIVFELSHKNNPRDIISINKIDNKLYFSSKFSGLYQYKKEQFTSYLQDSIWSEKELTYSVVNNKKQLVIANTRGTVFITEPNDSFKIINTIKNKEIVGNTILFLKTYKEHLIIGTEKGINLYKNDSIIFLDEEQGITNKFFSSATVTDNKLLVGTDKGYYEINLDTIINNLNAEYHEFNVSNIKVNYKNIDSSNYNWFQYTKESIELPYNQNTISFNYSINNHPYPNKLKYRYKVSNNDWSQWSNKNTVRLNYLSNGNYNITGEIKDYSNGKTYTNSLLKVTINPPFWKTWWFISLFLGIVLFSFYLFYKHKINRIKKEQQLKQDIYKRVSETKIEALQSQMNPHFIFNAMNSIQNFIIDNDIDNSLKYMGEFSKLIRKTLHNSSHQYISLAEEISYLKTYIELENLRFQNKIDIKIKFNNIDVNTTTIPPMLLQPIIENVFKHAFNNNSNNSKLTIDFNQKNDFLICSIIDNGKGFNSNLNIAEHQSKGIKLVNERLQLLNLPSDSFSITSSALKGTIVTITLKNTTQNNL</sequence>
<dbReference type="InterPro" id="IPR011047">
    <property type="entry name" value="Quinoprotein_ADH-like_sf"/>
</dbReference>
<accession>A0A1B9XXH4</accession>
<evidence type="ECO:0000313" key="3">
    <source>
        <dbReference type="EMBL" id="OCK42254.1"/>
    </source>
</evidence>
<evidence type="ECO:0000259" key="2">
    <source>
        <dbReference type="Pfam" id="PF06580"/>
    </source>
</evidence>
<dbReference type="GO" id="GO:0016020">
    <property type="term" value="C:membrane"/>
    <property type="evidence" value="ECO:0007669"/>
    <property type="project" value="InterPro"/>
</dbReference>
<dbReference type="GO" id="GO:0000155">
    <property type="term" value="F:phosphorelay sensor kinase activity"/>
    <property type="evidence" value="ECO:0007669"/>
    <property type="project" value="InterPro"/>
</dbReference>
<dbReference type="Gene3D" id="2.60.40.10">
    <property type="entry name" value="Immunoglobulins"/>
    <property type="match status" value="1"/>
</dbReference>
<dbReference type="STRING" id="447689.BA195_11560"/>
<dbReference type="InterPro" id="IPR010559">
    <property type="entry name" value="Sig_transdc_His_kin_internal"/>
</dbReference>
<dbReference type="AlphaFoldDB" id="A0A1B9XXH4"/>
<name>A0A1B9XXH4_9FLAO</name>
<dbReference type="SUPFAM" id="SSF50998">
    <property type="entry name" value="Quinoprotein alcohol dehydrogenase-like"/>
    <property type="match status" value="1"/>
</dbReference>
<keyword evidence="1" id="KW-0472">Membrane</keyword>
<organism evidence="3 4">
    <name type="scientific">Tenacibaculum soleae</name>
    <dbReference type="NCBI Taxonomy" id="447689"/>
    <lineage>
        <taxon>Bacteria</taxon>
        <taxon>Pseudomonadati</taxon>
        <taxon>Bacteroidota</taxon>
        <taxon>Flavobacteriia</taxon>
        <taxon>Flavobacteriales</taxon>
        <taxon>Flavobacteriaceae</taxon>
        <taxon>Tenacibaculum</taxon>
    </lineage>
</organism>
<dbReference type="InterPro" id="IPR050640">
    <property type="entry name" value="Bact_2-comp_sensor_kinase"/>
</dbReference>
<comment type="caution">
    <text evidence="3">The sequence shown here is derived from an EMBL/GenBank/DDBJ whole genome shotgun (WGS) entry which is preliminary data.</text>
</comment>